<evidence type="ECO:0000313" key="1">
    <source>
        <dbReference type="EMBL" id="AOO63866.1"/>
    </source>
</evidence>
<accession>A0A1D7TFU8</accession>
<keyword evidence="2" id="KW-1185">Reference proteome</keyword>
<proteinExistence type="predicted"/>
<sequence>MTQKEYENDIVNKPFIKSVTFHSENGQMKLVDEPNNFSNTNHPIGSIPLQLINALKKTLDKHEINLFENFIRSKECSEKTIKNTTLNSFVKECINKFINSLTDTKEQISEDHDNLEVIYLQSFYGPPVNIMIKLIVDSRLIPFGFSEFNFDINEYMETTEGKFILKSYSEEDDKYFDSIGCSYRFIVSGSKGDLFHQFSFPNVKKDKNIAKAMDILIPPMGNNKTNIFWQCLDHFILYEVKLAPCNRLDFSNGKLTPREILDNKTHIVYIARDIDNVVRYIGEGKKDRYLHVNSGVSHVKELNREYFEGRQMSIEIYNDNLSKIESLSIERFLLNKYKKCGLWNSKDYEK</sequence>
<gene>
    <name evidence="1" type="ORF">SHALO_0064</name>
</gene>
<dbReference type="EMBL" id="CP017111">
    <property type="protein sequence ID" value="AOO63866.1"/>
    <property type="molecule type" value="Genomic_DNA"/>
</dbReference>
<dbReference type="AlphaFoldDB" id="A0A1D7TFU8"/>
<dbReference type="Proteomes" id="UP000094609">
    <property type="component" value="Chromosome"/>
</dbReference>
<evidence type="ECO:0000313" key="2">
    <source>
        <dbReference type="Proteomes" id="UP000094609"/>
    </source>
</evidence>
<protein>
    <submittedName>
        <fullName evidence="1">Uncharacterized protein</fullName>
    </submittedName>
</protein>
<name>A0A1D7TFU8_9BACT</name>
<dbReference type="KEGG" id="shal:SHALO_0064"/>
<reference evidence="2" key="1">
    <citation type="submission" date="2016-08" db="EMBL/GenBank/DDBJ databases">
        <title>Complete genome sequence of the organohalide-respiring Epsilonproteobacterium Sulfurospirillum halorespirans.</title>
        <authorList>
            <person name="Goris T."/>
            <person name="Zimmermann J."/>
            <person name="Schenz B."/>
            <person name="Lemos M."/>
            <person name="Hackermueller J."/>
            <person name="Diekert G."/>
        </authorList>
    </citation>
    <scope>NUCLEOTIDE SEQUENCE [LARGE SCALE GENOMIC DNA]</scope>
    <source>
        <strain>DSM 13726</strain>
        <strain evidence="2">PCE-M2</strain>
    </source>
</reference>
<organism evidence="1 2">
    <name type="scientific">Sulfurospirillum halorespirans DSM 13726</name>
    <dbReference type="NCBI Taxonomy" id="1193502"/>
    <lineage>
        <taxon>Bacteria</taxon>
        <taxon>Pseudomonadati</taxon>
        <taxon>Campylobacterota</taxon>
        <taxon>Epsilonproteobacteria</taxon>
        <taxon>Campylobacterales</taxon>
        <taxon>Sulfurospirillaceae</taxon>
        <taxon>Sulfurospirillum</taxon>
    </lineage>
</organism>
<dbReference type="RefSeq" id="WP_069476876.1">
    <property type="nucleotide sequence ID" value="NZ_CP017111.1"/>
</dbReference>